<name>A0A942Z3W1_9BACI</name>
<dbReference type="InterPro" id="IPR051317">
    <property type="entry name" value="Gfo/Idh/MocA_oxidoreduct"/>
</dbReference>
<dbReference type="SUPFAM" id="SSF51735">
    <property type="entry name" value="NAD(P)-binding Rossmann-fold domains"/>
    <property type="match status" value="1"/>
</dbReference>
<proteinExistence type="predicted"/>
<comment type="caution">
    <text evidence="2">The sequence shown here is derived from an EMBL/GenBank/DDBJ whole genome shotgun (WGS) entry which is preliminary data.</text>
</comment>
<keyword evidence="3" id="KW-1185">Reference proteome</keyword>
<feature type="domain" description="Gfo/Idh/MocA-like oxidoreductase N-terminal" evidence="1">
    <location>
        <begin position="5"/>
        <end position="125"/>
    </location>
</feature>
<dbReference type="PANTHER" id="PTHR43708:SF4">
    <property type="entry name" value="OXIDOREDUCTASE YCEM-RELATED"/>
    <property type="match status" value="1"/>
</dbReference>
<evidence type="ECO:0000313" key="2">
    <source>
        <dbReference type="EMBL" id="MBS4223993.1"/>
    </source>
</evidence>
<evidence type="ECO:0000313" key="3">
    <source>
        <dbReference type="Proteomes" id="UP000676456"/>
    </source>
</evidence>
<gene>
    <name evidence="2" type="ORF">KHA91_14720</name>
</gene>
<organism evidence="2 3">
    <name type="scientific">Lederbergia citrea</name>
    <dbReference type="NCBI Taxonomy" id="2833581"/>
    <lineage>
        <taxon>Bacteria</taxon>
        <taxon>Bacillati</taxon>
        <taxon>Bacillota</taxon>
        <taxon>Bacilli</taxon>
        <taxon>Bacillales</taxon>
        <taxon>Bacillaceae</taxon>
        <taxon>Lederbergia</taxon>
    </lineage>
</organism>
<accession>A0A942Z3W1</accession>
<dbReference type="Proteomes" id="UP000676456">
    <property type="component" value="Unassembled WGS sequence"/>
</dbReference>
<dbReference type="EMBL" id="JAGYPN010000003">
    <property type="protein sequence ID" value="MBS4223993.1"/>
    <property type="molecule type" value="Genomic_DNA"/>
</dbReference>
<sequence>MTKLKAGIIGLGEVAQTVHLPILQQLSSKFEISALCDISVKLLEKLGEQYRVGNLYTDAVELTEQADLDVVFVLNNDEYHTDCVVAAAENKKHILVEKPMCLTLADADKIIEARDKNDVQVMVGYMRRFAPAFIQGVEEIKKLEKINYAKVRDIIGPNIKMIEQTHHVHRFNDIPESAMEERWTRARDMVLEAIGDAPVDIQNAYRLLCGLSSHDLSAMRELIGFPKRVVSAVQWNGGGYINAIFEHDGFYTSFETGVDQQRRFDAHLEVFSETKQIKIQYNTPYIRQLPTTLSIKETVGEAFLEREIRPTFKDAYAAELEYFYDVVTQGKTPKTTPEDFKEDLKLFNMIVEKLLETSVVKQESV</sequence>
<evidence type="ECO:0000259" key="1">
    <source>
        <dbReference type="Pfam" id="PF01408"/>
    </source>
</evidence>
<dbReference type="AlphaFoldDB" id="A0A942Z3W1"/>
<dbReference type="Pfam" id="PF01408">
    <property type="entry name" value="GFO_IDH_MocA"/>
    <property type="match status" value="1"/>
</dbReference>
<dbReference type="Gene3D" id="3.40.50.720">
    <property type="entry name" value="NAD(P)-binding Rossmann-like Domain"/>
    <property type="match status" value="1"/>
</dbReference>
<protein>
    <submittedName>
        <fullName evidence="2">Gfo/Idh/MocA family oxidoreductase</fullName>
    </submittedName>
</protein>
<dbReference type="PANTHER" id="PTHR43708">
    <property type="entry name" value="CONSERVED EXPRESSED OXIDOREDUCTASE (EUROFUNG)"/>
    <property type="match status" value="1"/>
</dbReference>
<dbReference type="InterPro" id="IPR036291">
    <property type="entry name" value="NAD(P)-bd_dom_sf"/>
</dbReference>
<dbReference type="Gene3D" id="3.30.360.10">
    <property type="entry name" value="Dihydrodipicolinate Reductase, domain 2"/>
    <property type="match status" value="1"/>
</dbReference>
<dbReference type="GO" id="GO:0000166">
    <property type="term" value="F:nucleotide binding"/>
    <property type="evidence" value="ECO:0007669"/>
    <property type="project" value="InterPro"/>
</dbReference>
<dbReference type="InterPro" id="IPR000683">
    <property type="entry name" value="Gfo/Idh/MocA-like_OxRdtase_N"/>
</dbReference>
<dbReference type="RefSeq" id="WP_213099051.1">
    <property type="nucleotide sequence ID" value="NZ_JAGYPN010000003.1"/>
</dbReference>
<reference evidence="2 3" key="1">
    <citation type="submission" date="2021-05" db="EMBL/GenBank/DDBJ databases">
        <title>Novel Bacillus species.</title>
        <authorList>
            <person name="Liu G."/>
        </authorList>
    </citation>
    <scope>NUCLEOTIDE SEQUENCE [LARGE SCALE GENOMIC DNA]</scope>
    <source>
        <strain evidence="2 3">FJAT-49682</strain>
    </source>
</reference>